<evidence type="ECO:0000256" key="16">
    <source>
        <dbReference type="ARBA" id="ARBA00023136"/>
    </source>
</evidence>
<dbReference type="EMBL" id="GL434297">
    <property type="protein sequence ID" value="EFN75051.1"/>
    <property type="molecule type" value="Genomic_DNA"/>
</dbReference>
<sequence>MFGQPGNTSFSGFSTATQNSPFAQSAFGKPITTTSFGSGATPVFGSTNTSPLFSSKPTGSTTGGLFGNTTTPPFRQPTNTQPSFGGFGTTNTSTNLFGTQQNAGTNLFGTSFGNTTTTTVPTGTVVKFTPVITTDSMSKNGISHSISARHCCIASMKEYESKSYEELRFEDYQVGRKGPQTGLFGTPAQASPFANTAAGTSTGGTGFGSMTGGFGTTSQSGSTGLFGKPITNFGTPATTTTNNFAFNSTPTTNLFGTNTQTKPFGTPAPTPLFGTSNTNHTTGTGFGSINTGQTTGFGSSFGSTQPNQSIGLFNQNKSAFNIPSTSTTTGFTSFGQPATNNTTTPLFGNKTNTTGFGTSTFGVAAPSTFGTNTGFNSGSNTGSSLFNSSFKPAGQTSGFSFGTTPISSTGLSTNTGLNLNSGSSLFGQQKPGSLFGNTGNNTTFNNPGTFGSSTFGTSSNMMSGTGMGLLNGGMVSNQTKTNGLVPVHQQILALVSAPFGDSPLLKNLLPASGKTEELLKPTNPTSKVLNSPHYRVTTNNKSPKIKAKVVSSVQLSKKSLFDGLEEEDPVLTEAFQPRPNAKRLVLRPKSATNSSVQSPIENGESVAKNNSVDDKADTSNIVYSNNIEVNNKENHSQDNNRIANDRRLSTSWLKSTLPRRNKVPDDELLEAQRSPFSATNVPEEVNNTVAELRPQNNTSNSNHSDTINSIEMPLNSTFEDKSSANLTMQNADSSQETNENSFLLQSNWNLNMAKVTLRRAGYYTIPSLDKLDDFVCGETCIVPNFTIGREGYGNVYFPDSFDVYGLNLDEIVHFRHKEVIIYPDDEKKPPVGQGLNRRAQVTLDKVWPHDKSLHEPITDPQRLAVMNYEGKLRRVSAKHDTRFLEYRPETGSWVFKVDHFSKYGLSDSDEDDNQIPSASEAKKLKGFPVPLQKGKIADPSAATNKNAINGTINGTVGGTKIENAKHSDVEINFLEETQIRFGHDNRDNWEMIVHPVRDTPVGRSVFISKDYSYEKRMTVSPVGDNARVAGTDSHKVQLMKASFFDTNDEDMSEETNHDIFPSVQKTLTRYFPDVTETKNDEALCNTTMLRSNVIMNEIPFSTSQDNLLSISGKKLKQLSRVNAKTKQTIIERVIPPTAVTPITSVLKYHYEIVPLKESRLNKLRFRCIADTGIQMGRMFRPSWGAGLTLLSLSTQAQATKVQLQSTFSQLNRYVSGRLADDNTSTAIVQRLQILSGDEDDIRMFKDSIERHLRIQLDHCVMGHEGDCPIFNVATDNANKALQLHCTLAQDLMEKEQRLNENINDEHRSIAERSFRQYASIVWTLCVALWGNYTDQDMTNNANEEHYNVMVRREAVSEWLKNVVQKTIEREINNVDIEIKNSHEKIILSLLSACKLEDACQEARKAGDHCLALLMAQLRGGMPVKELIKQQLALWQQTDVDENLTIDRLKLFMLAAGEPLISSKHGTINVCENLDWKRAFAIHLWYLSSPTCSITDALDLYEASFNTTEYTQVYAAIPEPEYGRNDYDAELSNGKQIYDLCFHLLKLYCTGNHDLGELLNPLSYTANPLDYRLSWLIQQILVALGYTHLSDHVAALTHTNFATQLEAYGLWHWAIFVMLHLRDSSRRQIAVQDLLLRHIEIDDSPEYVKREQFLKEELGISSVWIHQAKAIKSRINKRFGEAAWYYIQAEQWTQAHEIIIEHLAADAIINENYEYLKSLLITLVPAECSSTINNWAHQGQLLWEYMEITSEIQTLLKSAPDYHGITYQLEALKPRLTNLCHKIDQFPCPTAKHRLCQAEIAKRTLHLARNLLLLQKNEKRSVTKLLVRLISQLPLPEDYAQQELRPIVNMRVTEVISQ</sequence>
<dbReference type="PANTHER" id="PTHR23198:SF6">
    <property type="entry name" value="NUCLEAR PORE COMPLEX PROTEIN NUP98-NUP96"/>
    <property type="match status" value="1"/>
</dbReference>
<evidence type="ECO:0000256" key="10">
    <source>
        <dbReference type="ARBA" id="ARBA00022813"/>
    </source>
</evidence>
<dbReference type="Pfam" id="PF12110">
    <property type="entry name" value="Nup96"/>
    <property type="match status" value="1"/>
</dbReference>
<keyword evidence="13" id="KW-0653">Protein transport</keyword>
<dbReference type="PANTHER" id="PTHR23198">
    <property type="entry name" value="NUCLEOPORIN"/>
    <property type="match status" value="1"/>
</dbReference>
<keyword evidence="6" id="KW-0813">Transport</keyword>
<feature type="compositionally biased region" description="Polar residues" evidence="18">
    <location>
        <begin position="48"/>
        <end position="60"/>
    </location>
</feature>
<evidence type="ECO:0000256" key="14">
    <source>
        <dbReference type="ARBA" id="ARBA00023010"/>
    </source>
</evidence>
<dbReference type="GO" id="GO:0000973">
    <property type="term" value="P:post-transcriptional tethering of RNA polymerase II gene DNA at nuclear periphery"/>
    <property type="evidence" value="ECO:0007669"/>
    <property type="project" value="TreeGrafter"/>
</dbReference>
<evidence type="ECO:0000256" key="11">
    <source>
        <dbReference type="ARBA" id="ARBA00022816"/>
    </source>
</evidence>
<feature type="compositionally biased region" description="Polar residues" evidence="18">
    <location>
        <begin position="590"/>
        <end position="600"/>
    </location>
</feature>
<evidence type="ECO:0000256" key="5">
    <source>
        <dbReference type="ARBA" id="ARBA00013472"/>
    </source>
</evidence>
<keyword evidence="11" id="KW-0509">mRNA transport</keyword>
<dbReference type="InterPro" id="IPR007230">
    <property type="entry name" value="Nup98_auto-Pept-S59_dom"/>
</dbReference>
<keyword evidence="14" id="KW-0811">Translocation</keyword>
<evidence type="ECO:0000256" key="18">
    <source>
        <dbReference type="SAM" id="MobiDB-lite"/>
    </source>
</evidence>
<keyword evidence="15" id="KW-0906">Nuclear pore complex</keyword>
<keyword evidence="16" id="KW-0472">Membrane</keyword>
<dbReference type="OrthoDB" id="3797628at2759"/>
<evidence type="ECO:0000259" key="19">
    <source>
        <dbReference type="PROSITE" id="PS51434"/>
    </source>
</evidence>
<dbReference type="GO" id="GO:0006508">
    <property type="term" value="P:proteolysis"/>
    <property type="evidence" value="ECO:0007669"/>
    <property type="project" value="UniProtKB-KW"/>
</dbReference>
<evidence type="ECO:0000256" key="2">
    <source>
        <dbReference type="ARBA" id="ARBA00004620"/>
    </source>
</evidence>
<dbReference type="GO" id="GO:0044614">
    <property type="term" value="C:nuclear pore cytoplasmic filaments"/>
    <property type="evidence" value="ECO:0007669"/>
    <property type="project" value="TreeGrafter"/>
</dbReference>
<dbReference type="Proteomes" id="UP000000311">
    <property type="component" value="Unassembled WGS sequence"/>
</dbReference>
<comment type="similarity">
    <text evidence="4">Belongs to the nucleoporin GLFG family.</text>
</comment>
<evidence type="ECO:0000256" key="15">
    <source>
        <dbReference type="ARBA" id="ARBA00023132"/>
    </source>
</evidence>
<feature type="compositionally biased region" description="Polar residues" evidence="18">
    <location>
        <begin position="67"/>
        <end position="77"/>
    </location>
</feature>
<dbReference type="SUPFAM" id="SSF82215">
    <property type="entry name" value="C-terminal autoproteolytic domain of nucleoporin nup98"/>
    <property type="match status" value="1"/>
</dbReference>
<evidence type="ECO:0000256" key="7">
    <source>
        <dbReference type="ARBA" id="ARBA00022670"/>
    </source>
</evidence>
<dbReference type="Pfam" id="PF04096">
    <property type="entry name" value="Nucleoporin2"/>
    <property type="match status" value="1"/>
</dbReference>
<keyword evidence="9" id="KW-0378">Hydrolase</keyword>
<accession>E1ZUV9</accession>
<reference evidence="20 21" key="1">
    <citation type="journal article" date="2010" name="Science">
        <title>Genomic comparison of the ants Camponotus floridanus and Harpegnathos saltator.</title>
        <authorList>
            <person name="Bonasio R."/>
            <person name="Zhang G."/>
            <person name="Ye C."/>
            <person name="Mutti N.S."/>
            <person name="Fang X."/>
            <person name="Qin N."/>
            <person name="Donahue G."/>
            <person name="Yang P."/>
            <person name="Li Q."/>
            <person name="Li C."/>
            <person name="Zhang P."/>
            <person name="Huang Z."/>
            <person name="Berger S.L."/>
            <person name="Reinberg D."/>
            <person name="Wang J."/>
            <person name="Liebig J."/>
        </authorList>
    </citation>
    <scope>NUCLEOTIDE SEQUENCE [LARGE SCALE GENOMIC DNA]</scope>
    <source>
        <strain evidence="21">C129</strain>
    </source>
</reference>
<evidence type="ECO:0000256" key="8">
    <source>
        <dbReference type="ARBA" id="ARBA00022737"/>
    </source>
</evidence>
<keyword evidence="7" id="KW-0645">Protease</keyword>
<dbReference type="GO" id="GO:0034398">
    <property type="term" value="P:telomere tethering at nuclear periphery"/>
    <property type="evidence" value="ECO:0007669"/>
    <property type="project" value="TreeGrafter"/>
</dbReference>
<dbReference type="GO" id="GO:0017056">
    <property type="term" value="F:structural constituent of nuclear pore"/>
    <property type="evidence" value="ECO:0007669"/>
    <property type="project" value="InterPro"/>
</dbReference>
<keyword evidence="8" id="KW-0677">Repeat</keyword>
<proteinExistence type="inferred from homology"/>
<evidence type="ECO:0000256" key="9">
    <source>
        <dbReference type="ARBA" id="ARBA00022801"/>
    </source>
</evidence>
<evidence type="ECO:0000256" key="1">
    <source>
        <dbReference type="ARBA" id="ARBA00004567"/>
    </source>
</evidence>
<dbReference type="STRING" id="104421.E1ZUV9"/>
<dbReference type="GO" id="GO:0003723">
    <property type="term" value="F:RNA binding"/>
    <property type="evidence" value="ECO:0007669"/>
    <property type="project" value="TreeGrafter"/>
</dbReference>
<dbReference type="InterPro" id="IPR021967">
    <property type="entry name" value="Nup98_C"/>
</dbReference>
<protein>
    <recommendedName>
        <fullName evidence="5">Nuclear pore complex protein Nup98-Nup96</fullName>
    </recommendedName>
</protein>
<evidence type="ECO:0000256" key="17">
    <source>
        <dbReference type="ARBA" id="ARBA00023242"/>
    </source>
</evidence>
<dbReference type="GO" id="GO:0008236">
    <property type="term" value="F:serine-type peptidase activity"/>
    <property type="evidence" value="ECO:0007669"/>
    <property type="project" value="UniProtKB-KW"/>
</dbReference>
<keyword evidence="10" id="KW-0068">Autocatalytic cleavage</keyword>
<dbReference type="GO" id="GO:0031965">
    <property type="term" value="C:nuclear membrane"/>
    <property type="evidence" value="ECO:0007669"/>
    <property type="project" value="UniProtKB-SubCell"/>
</dbReference>
<dbReference type="GO" id="GO:0005654">
    <property type="term" value="C:nucleoplasm"/>
    <property type="evidence" value="ECO:0007669"/>
    <property type="project" value="UniProtKB-SubCell"/>
</dbReference>
<dbReference type="Gene3D" id="1.10.10.2360">
    <property type="match status" value="1"/>
</dbReference>
<evidence type="ECO:0000313" key="21">
    <source>
        <dbReference type="Proteomes" id="UP000000311"/>
    </source>
</evidence>
<feature type="region of interest" description="Disordered" evidence="18">
    <location>
        <begin position="48"/>
        <end position="77"/>
    </location>
</feature>
<feature type="region of interest" description="Disordered" evidence="18">
    <location>
        <begin position="516"/>
        <end position="539"/>
    </location>
</feature>
<organism evidence="21">
    <name type="scientific">Camponotus floridanus</name>
    <name type="common">Florida carpenter ant</name>
    <dbReference type="NCBI Taxonomy" id="104421"/>
    <lineage>
        <taxon>Eukaryota</taxon>
        <taxon>Metazoa</taxon>
        <taxon>Ecdysozoa</taxon>
        <taxon>Arthropoda</taxon>
        <taxon>Hexapoda</taxon>
        <taxon>Insecta</taxon>
        <taxon>Pterygota</taxon>
        <taxon>Neoptera</taxon>
        <taxon>Endopterygota</taxon>
        <taxon>Hymenoptera</taxon>
        <taxon>Apocrita</taxon>
        <taxon>Aculeata</taxon>
        <taxon>Formicoidea</taxon>
        <taxon>Formicidae</taxon>
        <taxon>Formicinae</taxon>
        <taxon>Camponotus</taxon>
    </lineage>
</organism>
<keyword evidence="17" id="KW-0539">Nucleus</keyword>
<dbReference type="GO" id="GO:0006405">
    <property type="term" value="P:RNA export from nucleus"/>
    <property type="evidence" value="ECO:0007669"/>
    <property type="project" value="TreeGrafter"/>
</dbReference>
<dbReference type="InterPro" id="IPR036903">
    <property type="entry name" value="Nup98_auto-Pept-S59_dom_sf"/>
</dbReference>
<feature type="region of interest" description="Disordered" evidence="18">
    <location>
        <begin position="587"/>
        <end position="618"/>
    </location>
</feature>
<dbReference type="FunFam" id="1.10.10.2360:FF:000001">
    <property type="entry name" value="Nuclear pore complex protein Nup98-Nup96"/>
    <property type="match status" value="1"/>
</dbReference>
<evidence type="ECO:0000256" key="13">
    <source>
        <dbReference type="ARBA" id="ARBA00022927"/>
    </source>
</evidence>
<evidence type="ECO:0000256" key="4">
    <source>
        <dbReference type="ARBA" id="ARBA00008926"/>
    </source>
</evidence>
<feature type="domain" description="Peptidase S59" evidence="19">
    <location>
        <begin position="759"/>
        <end position="900"/>
    </location>
</feature>
<evidence type="ECO:0000256" key="6">
    <source>
        <dbReference type="ARBA" id="ARBA00022448"/>
    </source>
</evidence>
<dbReference type="GO" id="GO:0006606">
    <property type="term" value="P:protein import into nucleus"/>
    <property type="evidence" value="ECO:0007669"/>
    <property type="project" value="TreeGrafter"/>
</dbReference>
<dbReference type="OMA" id="PMGKGLN"/>
<evidence type="ECO:0000256" key="12">
    <source>
        <dbReference type="ARBA" id="ARBA00022825"/>
    </source>
</evidence>
<name>E1ZUV9_CAMFO</name>
<keyword evidence="12" id="KW-0720">Serine protease</keyword>
<evidence type="ECO:0000313" key="20">
    <source>
        <dbReference type="EMBL" id="EFN75051.1"/>
    </source>
</evidence>
<feature type="region of interest" description="Disordered" evidence="18">
    <location>
        <begin position="428"/>
        <end position="447"/>
    </location>
</feature>
<dbReference type="Gene3D" id="3.30.1610.10">
    <property type="entry name" value="Peptidase S59, nucleoporin"/>
    <property type="match status" value="1"/>
</dbReference>
<evidence type="ECO:0000256" key="3">
    <source>
        <dbReference type="ARBA" id="ARBA00004642"/>
    </source>
</evidence>
<keyword evidence="21" id="KW-1185">Reference proteome</keyword>
<dbReference type="FunFam" id="3.30.1610.10:FF:000001">
    <property type="entry name" value="Nuclear pore complex protein Nup98-Nup96"/>
    <property type="match status" value="1"/>
</dbReference>
<dbReference type="FunCoup" id="E1ZUV9">
    <property type="interactions" value="2217"/>
</dbReference>
<dbReference type="GO" id="GO:0008139">
    <property type="term" value="F:nuclear localization sequence binding"/>
    <property type="evidence" value="ECO:0007669"/>
    <property type="project" value="TreeGrafter"/>
</dbReference>
<dbReference type="GO" id="GO:0051028">
    <property type="term" value="P:mRNA transport"/>
    <property type="evidence" value="ECO:0007669"/>
    <property type="project" value="UniProtKB-KW"/>
</dbReference>
<dbReference type="InterPro" id="IPR037665">
    <property type="entry name" value="Nucleoporin_S59-like"/>
</dbReference>
<gene>
    <name evidence="20" type="ORF">EAG_12228</name>
</gene>
<feature type="compositionally biased region" description="Low complexity" evidence="18">
    <location>
        <begin position="435"/>
        <end position="447"/>
    </location>
</feature>
<dbReference type="PROSITE" id="PS51434">
    <property type="entry name" value="NUP_C"/>
    <property type="match status" value="1"/>
</dbReference>
<dbReference type="InParanoid" id="E1ZUV9"/>
<dbReference type="Gene3D" id="1.25.40.690">
    <property type="match status" value="1"/>
</dbReference>
<comment type="subcellular location">
    <subcellularLocation>
        <location evidence="2">Nucleus membrane</location>
        <topology evidence="2">Peripheral membrane protein</topology>
        <orientation evidence="2">Nucleoplasmic side</orientation>
    </subcellularLocation>
    <subcellularLocation>
        <location evidence="1">Nucleus</location>
        <location evidence="1">Nuclear pore complex</location>
    </subcellularLocation>
    <subcellularLocation>
        <location evidence="3">Nucleus</location>
        <location evidence="3">Nucleoplasm</location>
    </subcellularLocation>
</comment>
<dbReference type="Pfam" id="PF21240">
    <property type="entry name" value="Nup98_GLEBS"/>
    <property type="match status" value="1"/>
</dbReference>